<name>A0A6N2RNP0_9FIRM</name>
<protein>
    <submittedName>
        <fullName evidence="1">Uncharacterized protein</fullName>
    </submittedName>
</protein>
<dbReference type="RefSeq" id="WP_156352777.1">
    <property type="nucleotide sequence ID" value="NZ_CACRST010000009.1"/>
</dbReference>
<accession>A0A6N2RNP0</accession>
<dbReference type="EMBL" id="CACRST010000009">
    <property type="protein sequence ID" value="VYS81899.1"/>
    <property type="molecule type" value="Genomic_DNA"/>
</dbReference>
<gene>
    <name evidence="1" type="ORF">BGLFYP119_00710</name>
</gene>
<sequence length="106" mass="12381">MKNYDPNIYRGVHTIKITLQIWDYIGHVTQKIRGNCKGRNILSFDFECEDAFLDNDCQLTYHDDLDFFTCVLKNKKGDILEFEGDAEEMNNLIVGIEIIDFVEDKP</sequence>
<dbReference type="AlphaFoldDB" id="A0A6N2RNP0"/>
<dbReference type="Pfam" id="PF17400">
    <property type="entry name" value="DUF5406"/>
    <property type="match status" value="1"/>
</dbReference>
<reference evidence="1" key="1">
    <citation type="submission" date="2019-11" db="EMBL/GenBank/DDBJ databases">
        <authorList>
            <person name="Feng L."/>
        </authorList>
    </citation>
    <scope>NUCLEOTIDE SEQUENCE</scope>
    <source>
        <strain evidence="1">BgluceraseaLFYP119</strain>
    </source>
</reference>
<dbReference type="InterPro" id="IPR035387">
    <property type="entry name" value="DUF5406"/>
</dbReference>
<evidence type="ECO:0000313" key="1">
    <source>
        <dbReference type="EMBL" id="VYS81899.1"/>
    </source>
</evidence>
<proteinExistence type="predicted"/>
<organism evidence="1">
    <name type="scientific">Blautia glucerasea</name>
    <dbReference type="NCBI Taxonomy" id="536633"/>
    <lineage>
        <taxon>Bacteria</taxon>
        <taxon>Bacillati</taxon>
        <taxon>Bacillota</taxon>
        <taxon>Clostridia</taxon>
        <taxon>Lachnospirales</taxon>
        <taxon>Lachnospiraceae</taxon>
        <taxon>Blautia</taxon>
    </lineage>
</organism>